<dbReference type="Gene3D" id="3.10.690.10">
    <property type="entry name" value="Bifunctional nuclease domain"/>
    <property type="match status" value="1"/>
</dbReference>
<organism evidence="2 3">
    <name type="scientific">Termititenax aidoneus</name>
    <dbReference type="NCBI Taxonomy" id="2218524"/>
    <lineage>
        <taxon>Bacteria</taxon>
        <taxon>Bacillati</taxon>
        <taxon>Candidatus Margulisiibacteriota</taxon>
        <taxon>Candidatus Termititenacia</taxon>
        <taxon>Candidatus Termititenacales</taxon>
        <taxon>Candidatus Termititenacaceae</taxon>
        <taxon>Candidatus Termititenax</taxon>
    </lineage>
</organism>
<accession>A0A388TD33</accession>
<keyword evidence="3" id="KW-1185">Reference proteome</keyword>
<dbReference type="Proteomes" id="UP000269352">
    <property type="component" value="Unassembled WGS sequence"/>
</dbReference>
<evidence type="ECO:0000313" key="3">
    <source>
        <dbReference type="Proteomes" id="UP000269352"/>
    </source>
</evidence>
<dbReference type="InterPro" id="IPR036104">
    <property type="entry name" value="BFN_sf"/>
</dbReference>
<proteinExistence type="predicted"/>
<dbReference type="SUPFAM" id="SSF103256">
    <property type="entry name" value="Hypothetical protein TM0160"/>
    <property type="match status" value="1"/>
</dbReference>
<gene>
    <name evidence="2" type="ORF">NO1_1927</name>
</gene>
<dbReference type="Pfam" id="PF02577">
    <property type="entry name" value="BFN_dom"/>
    <property type="match status" value="1"/>
</dbReference>
<dbReference type="EMBL" id="BGZN01000090">
    <property type="protein sequence ID" value="GBR74817.1"/>
    <property type="molecule type" value="Genomic_DNA"/>
</dbReference>
<dbReference type="PANTHER" id="PTHR15160:SF1">
    <property type="entry name" value="VON HIPPEL-LINDAU DISEASE TUMOR SUPPRESSOR"/>
    <property type="match status" value="1"/>
</dbReference>
<reference evidence="2 3" key="1">
    <citation type="journal article" date="2019" name="ISME J.">
        <title>Genome analyses of uncultured TG2/ZB3 bacteria in 'Margulisbacteria' specifically attached to ectosymbiotic spirochetes of protists in the termite gut.</title>
        <authorList>
            <person name="Utami Y.D."/>
            <person name="Kuwahara H."/>
            <person name="Igai K."/>
            <person name="Murakami T."/>
            <person name="Sugaya K."/>
            <person name="Morikawa T."/>
            <person name="Nagura Y."/>
            <person name="Yuki M."/>
            <person name="Deevong P."/>
            <person name="Inoue T."/>
            <person name="Kihara K."/>
            <person name="Lo N."/>
            <person name="Yamada A."/>
            <person name="Ohkuma M."/>
            <person name="Hongoh Y."/>
        </authorList>
    </citation>
    <scope>NUCLEOTIDE SEQUENCE [LARGE SCALE GENOMIC DNA]</scope>
    <source>
        <strain evidence="2">NkOx7-01</strain>
    </source>
</reference>
<dbReference type="PANTHER" id="PTHR15160">
    <property type="entry name" value="VON HIPPEL-LINDAU PROTEIN"/>
    <property type="match status" value="1"/>
</dbReference>
<dbReference type="InterPro" id="IPR003729">
    <property type="entry name" value="Bi_nuclease_dom"/>
</dbReference>
<comment type="caution">
    <text evidence="2">The sequence shown here is derived from an EMBL/GenBank/DDBJ whole genome shotgun (WGS) entry which is preliminary data.</text>
</comment>
<evidence type="ECO:0000313" key="2">
    <source>
        <dbReference type="EMBL" id="GBR74817.1"/>
    </source>
</evidence>
<evidence type="ECO:0000259" key="1">
    <source>
        <dbReference type="PROSITE" id="PS51658"/>
    </source>
</evidence>
<dbReference type="AlphaFoldDB" id="A0A388TD33"/>
<dbReference type="GO" id="GO:0004518">
    <property type="term" value="F:nuclease activity"/>
    <property type="evidence" value="ECO:0007669"/>
    <property type="project" value="InterPro"/>
</dbReference>
<dbReference type="PROSITE" id="PS51658">
    <property type="entry name" value="BFN"/>
    <property type="match status" value="1"/>
</dbReference>
<name>A0A388TD33_TERA1</name>
<sequence length="164" mass="18671">MIQMELSGLGFDPRNMSPIVLLKDSEERNFLPIWIGMFEAGAIAMALQDFKSPRPMTHDLIANVFEQMQAVIEKVVIVDHKEDTFYAVLEIRPKGAKDVLKIDCRSSDAIAIAVRTGSPIFVLENVMLNAKMVNSEKDKEETAKFQEFINNVNPDDFKKYFNKQ</sequence>
<protein>
    <submittedName>
        <fullName evidence="2">Bifunctional nuclease superfamily</fullName>
    </submittedName>
</protein>
<feature type="domain" description="BFN" evidence="1">
    <location>
        <begin position="1"/>
        <end position="134"/>
    </location>
</feature>